<evidence type="ECO:0000259" key="1">
    <source>
        <dbReference type="Pfam" id="PF01909"/>
    </source>
</evidence>
<name>A0ABS2M1J3_9ACTN</name>
<gene>
    <name evidence="2" type="ORF">JOD64_005550</name>
</gene>
<dbReference type="SUPFAM" id="SSF81301">
    <property type="entry name" value="Nucleotidyltransferase"/>
    <property type="match status" value="1"/>
</dbReference>
<reference evidence="2 3" key="1">
    <citation type="submission" date="2021-01" db="EMBL/GenBank/DDBJ databases">
        <title>Sequencing the genomes of 1000 actinobacteria strains.</title>
        <authorList>
            <person name="Klenk H.-P."/>
        </authorList>
    </citation>
    <scope>NUCLEOTIDE SEQUENCE [LARGE SCALE GENOMIC DNA]</scope>
    <source>
        <strain evidence="2 3">DSM 100204</strain>
    </source>
</reference>
<dbReference type="InterPro" id="IPR043519">
    <property type="entry name" value="NT_sf"/>
</dbReference>
<proteinExistence type="predicted"/>
<evidence type="ECO:0000313" key="3">
    <source>
        <dbReference type="Proteomes" id="UP000764837"/>
    </source>
</evidence>
<organism evidence="2 3">
    <name type="scientific">Micromonospora luteifusca</name>
    <dbReference type="NCBI Taxonomy" id="709860"/>
    <lineage>
        <taxon>Bacteria</taxon>
        <taxon>Bacillati</taxon>
        <taxon>Actinomycetota</taxon>
        <taxon>Actinomycetes</taxon>
        <taxon>Micromonosporales</taxon>
        <taxon>Micromonosporaceae</taxon>
        <taxon>Micromonospora</taxon>
    </lineage>
</organism>
<dbReference type="Proteomes" id="UP000764837">
    <property type="component" value="Unassembled WGS sequence"/>
</dbReference>
<dbReference type="RefSeq" id="WP_204944912.1">
    <property type="nucleotide sequence ID" value="NZ_JAFBBP010000001.1"/>
</dbReference>
<dbReference type="EMBL" id="JAFBBP010000001">
    <property type="protein sequence ID" value="MBM7494328.1"/>
    <property type="molecule type" value="Genomic_DNA"/>
</dbReference>
<sequence length="259" mass="29387">MNQKFSEYVDVLREHSLLPSSTRCVFVTGSLARGWVHETSDIDLVVVSAEPFADDRLAEITVVLEPDSLGLAAFTHEGRRGEVKYWLDTQVDQLFGKVSRKAFDEDQRIGSRLTEVEEFFLGRLGTCIPILGEDWLLRRQQDLQESAFQRFMIMQALNNSDRAADAAFGLMASGEADGAVLAARQAFGWSMEALLISHGEYSVDMKWRPRRMRAAAPSLVSYEQYWSIETMREYSTNNPGEWVETVVELCKELSMEIEV</sequence>
<dbReference type="CDD" id="cd05403">
    <property type="entry name" value="NT_KNTase_like"/>
    <property type="match status" value="1"/>
</dbReference>
<protein>
    <submittedName>
        <fullName evidence="2">Nucleotidyltransferase</fullName>
    </submittedName>
</protein>
<keyword evidence="3" id="KW-1185">Reference proteome</keyword>
<feature type="domain" description="Polymerase nucleotidyl transferase" evidence="1">
    <location>
        <begin position="25"/>
        <end position="64"/>
    </location>
</feature>
<dbReference type="Pfam" id="PF01909">
    <property type="entry name" value="NTP_transf_2"/>
    <property type="match status" value="1"/>
</dbReference>
<evidence type="ECO:0000313" key="2">
    <source>
        <dbReference type="EMBL" id="MBM7494328.1"/>
    </source>
</evidence>
<accession>A0ABS2M1J3</accession>
<comment type="caution">
    <text evidence="2">The sequence shown here is derived from an EMBL/GenBank/DDBJ whole genome shotgun (WGS) entry which is preliminary data.</text>
</comment>
<dbReference type="InterPro" id="IPR002934">
    <property type="entry name" value="Polymerase_NTP_transf_dom"/>
</dbReference>
<dbReference type="Gene3D" id="3.30.460.10">
    <property type="entry name" value="Beta Polymerase, domain 2"/>
    <property type="match status" value="1"/>
</dbReference>